<feature type="compositionally biased region" description="Polar residues" evidence="1">
    <location>
        <begin position="157"/>
        <end position="175"/>
    </location>
</feature>
<sequence>MPEFVSVELFKVKKYSKTRKFLEFFKLTAKPKVMQSLKRSWKKSWKVVEIEELKRFQQKKTAEPESDSDWDSLPGDIQEPTSSPEATPRHQPAPPPGSPKVQVPHKRPQVKTPVAVTAAERKSATNSPVSPARGKPGTPSSQMPSQMYGKPGITTFVDRSSGINTTSFSDQGLESRQNKELKPDVNENKVKQSSQRRGDDGIKIEMNEVDHHQHNPPFTDFQAALASQDSLNLINMQTEKPKKEKVKSSYVTQKEAHNEGHSWDSESDGEQEAITHSRQHLTPREKNSKTLKKDLEPNNLANEVIPNSHDLQEDGLKTCCVPLNPGTHVTGFSYHFDHGHNHHLDVSPEWKEAYMKRIADRSEKWLQYFWQEFFSALRIITDFAFIFVLELLRFVLHYVALRVLGGILITFGDHFLKPYLAVLFNSIIQPIFIFTRNVLAGTKNLLQPLMDITNSFIAQLAALLRAFRLFELNWKPVYERGQKHDVHVL</sequence>
<feature type="region of interest" description="Disordered" evidence="1">
    <location>
        <begin position="55"/>
        <end position="203"/>
    </location>
</feature>
<evidence type="ECO:0000256" key="1">
    <source>
        <dbReference type="SAM" id="MobiDB-lite"/>
    </source>
</evidence>
<dbReference type="Proteomes" id="UP001159427">
    <property type="component" value="Unassembled WGS sequence"/>
</dbReference>
<organism evidence="2 3">
    <name type="scientific">Porites evermanni</name>
    <dbReference type="NCBI Taxonomy" id="104178"/>
    <lineage>
        <taxon>Eukaryota</taxon>
        <taxon>Metazoa</taxon>
        <taxon>Cnidaria</taxon>
        <taxon>Anthozoa</taxon>
        <taxon>Hexacorallia</taxon>
        <taxon>Scleractinia</taxon>
        <taxon>Fungiina</taxon>
        <taxon>Poritidae</taxon>
        <taxon>Porites</taxon>
    </lineage>
</organism>
<accession>A0ABN8LVS7</accession>
<feature type="compositionally biased region" description="Basic and acidic residues" evidence="1">
    <location>
        <begin position="176"/>
        <end position="203"/>
    </location>
</feature>
<feature type="region of interest" description="Disordered" evidence="1">
    <location>
        <begin position="239"/>
        <end position="300"/>
    </location>
</feature>
<gene>
    <name evidence="2" type="ORF">PEVE_00005082</name>
</gene>
<feature type="compositionally biased region" description="Basic and acidic residues" evidence="1">
    <location>
        <begin position="282"/>
        <end position="296"/>
    </location>
</feature>
<dbReference type="EMBL" id="CALNXI010000132">
    <property type="protein sequence ID" value="CAH3019972.1"/>
    <property type="molecule type" value="Genomic_DNA"/>
</dbReference>
<comment type="caution">
    <text evidence="2">The sequence shown here is derived from an EMBL/GenBank/DDBJ whole genome shotgun (WGS) entry which is preliminary data.</text>
</comment>
<proteinExistence type="predicted"/>
<evidence type="ECO:0000313" key="2">
    <source>
        <dbReference type="EMBL" id="CAH3019972.1"/>
    </source>
</evidence>
<name>A0ABN8LVS7_9CNID</name>
<feature type="compositionally biased region" description="Basic and acidic residues" evidence="1">
    <location>
        <begin position="254"/>
        <end position="264"/>
    </location>
</feature>
<keyword evidence="3" id="KW-1185">Reference proteome</keyword>
<reference evidence="2 3" key="1">
    <citation type="submission" date="2022-05" db="EMBL/GenBank/DDBJ databases">
        <authorList>
            <consortium name="Genoscope - CEA"/>
            <person name="William W."/>
        </authorList>
    </citation>
    <scope>NUCLEOTIDE SEQUENCE [LARGE SCALE GENOMIC DNA]</scope>
</reference>
<evidence type="ECO:0000313" key="3">
    <source>
        <dbReference type="Proteomes" id="UP001159427"/>
    </source>
</evidence>
<protein>
    <submittedName>
        <fullName evidence="2">Uncharacterized protein</fullName>
    </submittedName>
</protein>